<dbReference type="RefSeq" id="XP_033455078.1">
    <property type="nucleotide sequence ID" value="XM_033599073.1"/>
</dbReference>
<accession>A0A6J3LTU7</accession>
<dbReference type="InterPro" id="IPR051704">
    <property type="entry name" value="FAD_aromatic-hydroxylase"/>
</dbReference>
<dbReference type="Pfam" id="PF01494">
    <property type="entry name" value="FAD_binding_3"/>
    <property type="match status" value="1"/>
</dbReference>
<evidence type="ECO:0000313" key="6">
    <source>
        <dbReference type="RefSeq" id="XP_033455078.1"/>
    </source>
</evidence>
<proteinExistence type="predicted"/>
<dbReference type="InterPro" id="IPR002938">
    <property type="entry name" value="FAD-bd"/>
</dbReference>
<evidence type="ECO:0000256" key="1">
    <source>
        <dbReference type="ARBA" id="ARBA00022630"/>
    </source>
</evidence>
<reference evidence="6" key="2">
    <citation type="submission" date="2020-04" db="EMBL/GenBank/DDBJ databases">
        <authorList>
            <consortium name="NCBI Genome Project"/>
        </authorList>
    </citation>
    <scope>NUCLEOTIDE SEQUENCE</scope>
    <source>
        <strain evidence="6">CBS 342.82</strain>
    </source>
</reference>
<keyword evidence="3" id="KW-0560">Oxidoreductase</keyword>
<evidence type="ECO:0000259" key="4">
    <source>
        <dbReference type="Pfam" id="PF01494"/>
    </source>
</evidence>
<organism evidence="6">
    <name type="scientific">Dissoconium aciculare CBS 342.82</name>
    <dbReference type="NCBI Taxonomy" id="1314786"/>
    <lineage>
        <taxon>Eukaryota</taxon>
        <taxon>Fungi</taxon>
        <taxon>Dikarya</taxon>
        <taxon>Ascomycota</taxon>
        <taxon>Pezizomycotina</taxon>
        <taxon>Dothideomycetes</taxon>
        <taxon>Dothideomycetidae</taxon>
        <taxon>Mycosphaerellales</taxon>
        <taxon>Dissoconiaceae</taxon>
        <taxon>Dissoconium</taxon>
    </lineage>
</organism>
<dbReference type="PRINTS" id="PR00420">
    <property type="entry name" value="RNGMNOXGNASE"/>
</dbReference>
<dbReference type="InterPro" id="IPR036188">
    <property type="entry name" value="FAD/NAD-bd_sf"/>
</dbReference>
<dbReference type="GO" id="GO:0016491">
    <property type="term" value="F:oxidoreductase activity"/>
    <property type="evidence" value="ECO:0007669"/>
    <property type="project" value="UniProtKB-KW"/>
</dbReference>
<reference evidence="6" key="1">
    <citation type="submission" date="2020-01" db="EMBL/GenBank/DDBJ databases">
        <authorList>
            <consortium name="DOE Joint Genome Institute"/>
            <person name="Haridas S."/>
            <person name="Albert R."/>
            <person name="Binder M."/>
            <person name="Bloem J."/>
            <person name="Labutti K."/>
            <person name="Salamov A."/>
            <person name="Andreopoulos B."/>
            <person name="Baker S.E."/>
            <person name="Barry K."/>
            <person name="Bills G."/>
            <person name="Bluhm B.H."/>
            <person name="Cannon C."/>
            <person name="Castanera R."/>
            <person name="Culley D.E."/>
            <person name="Daum C."/>
            <person name="Ezra D."/>
            <person name="Gonzalez J.B."/>
            <person name="Henrissat B."/>
            <person name="Kuo A."/>
            <person name="Liang C."/>
            <person name="Lipzen A."/>
            <person name="Lutzoni F."/>
            <person name="Magnuson J."/>
            <person name="Mondo S."/>
            <person name="Nolan M."/>
            <person name="Ohm R."/>
            <person name="Pangilinan J."/>
            <person name="Park H.-J."/>
            <person name="Ramirez L."/>
            <person name="Alfaro M."/>
            <person name="Sun H."/>
            <person name="Tritt A."/>
            <person name="Yoshinaga Y."/>
            <person name="Zwiers L.-H."/>
            <person name="Turgeon B.G."/>
            <person name="Goodwin S.B."/>
            <person name="Spatafora J.W."/>
            <person name="Crous P.W."/>
            <person name="Grigoriev I.V."/>
        </authorList>
    </citation>
    <scope>NUCLEOTIDE SEQUENCE</scope>
    <source>
        <strain evidence="6">CBS 342.82</strain>
    </source>
</reference>
<dbReference type="Gene3D" id="3.30.9.10">
    <property type="entry name" value="D-Amino Acid Oxidase, subunit A, domain 2"/>
    <property type="match status" value="1"/>
</dbReference>
<evidence type="ECO:0000256" key="2">
    <source>
        <dbReference type="ARBA" id="ARBA00022827"/>
    </source>
</evidence>
<dbReference type="SUPFAM" id="SSF51905">
    <property type="entry name" value="FAD/NAD(P)-binding domain"/>
    <property type="match status" value="1"/>
</dbReference>
<gene>
    <name evidence="6" type="ORF">K489DRAFT_135317</name>
</gene>
<dbReference type="GO" id="GO:0071949">
    <property type="term" value="F:FAD binding"/>
    <property type="evidence" value="ECO:0007669"/>
    <property type="project" value="InterPro"/>
</dbReference>
<dbReference type="Proteomes" id="UP000504637">
    <property type="component" value="Unplaced"/>
</dbReference>
<keyword evidence="1" id="KW-0285">Flavoprotein</keyword>
<evidence type="ECO:0000256" key="3">
    <source>
        <dbReference type="ARBA" id="ARBA00023002"/>
    </source>
</evidence>
<dbReference type="Gene3D" id="3.50.50.60">
    <property type="entry name" value="FAD/NAD(P)-binding domain"/>
    <property type="match status" value="1"/>
</dbReference>
<dbReference type="PANTHER" id="PTHR46865:SF2">
    <property type="entry name" value="MONOOXYGENASE"/>
    <property type="match status" value="1"/>
</dbReference>
<dbReference type="OrthoDB" id="655030at2759"/>
<sequence>MADLRVLVVGASIAGPATAYWLSKAGAKVTVIERWPKFREGGHNVDLRSCGITVMSKMAGMEAAVRAKKCKFEAMTMVHADGRPIITFTSSGKVEAQSLMSEYEIFRGDLSRVIMDLTKDDPNVEYVFGEQVTAIQQDGNGGPATVTFMNGYPSAEFDLVVACDGATSKTRAIGLECGLRDYVHPLNTWWAYFSVPGDLLNAKNVGLGYTEAPGKSTFVLYDATGNRTRGGFMSVHPRNDPNALAHFHAAKKLDTEGLKKYVAERFTSPAWKVPELIDALMQSDDLYVGELVQIKAPTLHRGRFVLVGDAGYSTGPTGGGTSMALAGAYILAGEILQHKGDLPAGLRAYEDRMRPIIKDLQTVPPGVLAAMGPQTEWGLWVRNLILGIVNWGMKFGSLFSWMGGWYSSAFAGDKFGLPEYEWVR</sequence>
<dbReference type="PANTHER" id="PTHR46865">
    <property type="entry name" value="OXIDOREDUCTASE-RELATED"/>
    <property type="match status" value="1"/>
</dbReference>
<dbReference type="GeneID" id="54356872"/>
<name>A0A6J3LTU7_9PEZI</name>
<protein>
    <submittedName>
        <fullName evidence="6">Oxidoreductase</fullName>
    </submittedName>
</protein>
<keyword evidence="2" id="KW-0274">FAD</keyword>
<dbReference type="AlphaFoldDB" id="A0A6J3LTU7"/>
<feature type="domain" description="FAD-binding" evidence="4">
    <location>
        <begin position="4"/>
        <end position="359"/>
    </location>
</feature>
<evidence type="ECO:0000313" key="5">
    <source>
        <dbReference type="Proteomes" id="UP000504637"/>
    </source>
</evidence>
<keyword evidence="5" id="KW-1185">Reference proteome</keyword>
<reference evidence="6" key="3">
    <citation type="submission" date="2025-08" db="UniProtKB">
        <authorList>
            <consortium name="RefSeq"/>
        </authorList>
    </citation>
    <scope>IDENTIFICATION</scope>
    <source>
        <strain evidence="6">CBS 342.82</strain>
    </source>
</reference>